<evidence type="ECO:0008006" key="4">
    <source>
        <dbReference type="Google" id="ProtNLM"/>
    </source>
</evidence>
<organism evidence="2 3">
    <name type="scientific">Laetiporus sulphureus 93-53</name>
    <dbReference type="NCBI Taxonomy" id="1314785"/>
    <lineage>
        <taxon>Eukaryota</taxon>
        <taxon>Fungi</taxon>
        <taxon>Dikarya</taxon>
        <taxon>Basidiomycota</taxon>
        <taxon>Agaricomycotina</taxon>
        <taxon>Agaricomycetes</taxon>
        <taxon>Polyporales</taxon>
        <taxon>Laetiporus</taxon>
    </lineage>
</organism>
<feature type="chain" id="PRO_5007856224" description="Cyanovirin-N domain-containing protein" evidence="1">
    <location>
        <begin position="20"/>
        <end position="122"/>
    </location>
</feature>
<sequence length="122" mass="13386">MRLFHVLVFLTALVTSTLAFRDLTGHDIWNSLNRAYRRTYGEDSHLAARAQVNCKNDGKLRRPTKYEAQGCVPDSSRGFLSAHNCASKGGSAYLCHTDAGTVCISGVSKLRASNMENGECFV</sequence>
<dbReference type="RefSeq" id="XP_040761422.1">
    <property type="nucleotide sequence ID" value="XM_040907221.1"/>
</dbReference>
<protein>
    <recommendedName>
        <fullName evidence="4">Cyanovirin-N domain-containing protein</fullName>
    </recommendedName>
</protein>
<evidence type="ECO:0000256" key="1">
    <source>
        <dbReference type="SAM" id="SignalP"/>
    </source>
</evidence>
<dbReference type="InParanoid" id="A0A165CXL4"/>
<dbReference type="Proteomes" id="UP000076871">
    <property type="component" value="Unassembled WGS sequence"/>
</dbReference>
<dbReference type="GeneID" id="63824250"/>
<reference evidence="2 3" key="1">
    <citation type="journal article" date="2016" name="Mol. Biol. Evol.">
        <title>Comparative Genomics of Early-Diverging Mushroom-Forming Fungi Provides Insights into the Origins of Lignocellulose Decay Capabilities.</title>
        <authorList>
            <person name="Nagy L.G."/>
            <person name="Riley R."/>
            <person name="Tritt A."/>
            <person name="Adam C."/>
            <person name="Daum C."/>
            <person name="Floudas D."/>
            <person name="Sun H."/>
            <person name="Yadav J.S."/>
            <person name="Pangilinan J."/>
            <person name="Larsson K.H."/>
            <person name="Matsuura K."/>
            <person name="Barry K."/>
            <person name="Labutti K."/>
            <person name="Kuo R."/>
            <person name="Ohm R.A."/>
            <person name="Bhattacharya S.S."/>
            <person name="Shirouzu T."/>
            <person name="Yoshinaga Y."/>
            <person name="Martin F.M."/>
            <person name="Grigoriev I.V."/>
            <person name="Hibbett D.S."/>
        </authorList>
    </citation>
    <scope>NUCLEOTIDE SEQUENCE [LARGE SCALE GENOMIC DNA]</scope>
    <source>
        <strain evidence="2 3">93-53</strain>
    </source>
</reference>
<keyword evidence="1" id="KW-0732">Signal</keyword>
<name>A0A165CXL4_9APHY</name>
<dbReference type="AlphaFoldDB" id="A0A165CXL4"/>
<evidence type="ECO:0000313" key="2">
    <source>
        <dbReference type="EMBL" id="KZT03682.1"/>
    </source>
</evidence>
<proteinExistence type="predicted"/>
<gene>
    <name evidence="2" type="ORF">LAESUDRAFT_716059</name>
</gene>
<dbReference type="OrthoDB" id="2899698at2759"/>
<evidence type="ECO:0000313" key="3">
    <source>
        <dbReference type="Proteomes" id="UP000076871"/>
    </source>
</evidence>
<feature type="signal peptide" evidence="1">
    <location>
        <begin position="1"/>
        <end position="19"/>
    </location>
</feature>
<keyword evidence="3" id="KW-1185">Reference proteome</keyword>
<accession>A0A165CXL4</accession>
<dbReference type="EMBL" id="KV427642">
    <property type="protein sequence ID" value="KZT03682.1"/>
    <property type="molecule type" value="Genomic_DNA"/>
</dbReference>